<dbReference type="Proteomes" id="UP001183610">
    <property type="component" value="Unassembled WGS sequence"/>
</dbReference>
<reference evidence="2" key="1">
    <citation type="submission" date="2023-07" db="EMBL/GenBank/DDBJ databases">
        <title>30 novel species of actinomycetes from the DSMZ collection.</title>
        <authorList>
            <person name="Nouioui I."/>
        </authorList>
    </citation>
    <scope>NUCLEOTIDE SEQUENCE [LARGE SCALE GENOMIC DNA]</scope>
    <source>
        <strain evidence="2">DSM 41979</strain>
    </source>
</reference>
<dbReference type="RefSeq" id="WP_010264107.1">
    <property type="nucleotide sequence ID" value="NZ_JAVRET010000024.1"/>
</dbReference>
<comment type="caution">
    <text evidence="1">The sequence shown here is derived from an EMBL/GenBank/DDBJ whole genome shotgun (WGS) entry which is preliminary data.</text>
</comment>
<sequence length="54" mass="5928">MAEQPITPDVAIETAARLLRAAELETNLAMMERLDDLATSWLSMAALLLEKEAV</sequence>
<protein>
    <submittedName>
        <fullName evidence="1">Uncharacterized protein</fullName>
    </submittedName>
</protein>
<accession>A0ABU2QZS5</accession>
<dbReference type="EMBL" id="JAVRET010000024">
    <property type="protein sequence ID" value="MDT0409941.1"/>
    <property type="molecule type" value="Genomic_DNA"/>
</dbReference>
<evidence type="ECO:0000313" key="1">
    <source>
        <dbReference type="EMBL" id="MDT0409941.1"/>
    </source>
</evidence>
<proteinExistence type="predicted"/>
<keyword evidence="2" id="KW-1185">Reference proteome</keyword>
<evidence type="ECO:0000313" key="2">
    <source>
        <dbReference type="Proteomes" id="UP001183610"/>
    </source>
</evidence>
<gene>
    <name evidence="1" type="ORF">RM698_12870</name>
</gene>
<name>A0ABU2QZS5_9ACTN</name>
<organism evidence="1 2">
    <name type="scientific">Streptomyces evansiae</name>
    <dbReference type="NCBI Taxonomy" id="3075535"/>
    <lineage>
        <taxon>Bacteria</taxon>
        <taxon>Bacillati</taxon>
        <taxon>Actinomycetota</taxon>
        <taxon>Actinomycetes</taxon>
        <taxon>Kitasatosporales</taxon>
        <taxon>Streptomycetaceae</taxon>
        <taxon>Streptomyces</taxon>
    </lineage>
</organism>